<keyword evidence="3" id="KW-1185">Reference proteome</keyword>
<evidence type="ECO:0000313" key="3">
    <source>
        <dbReference type="Proteomes" id="UP000190230"/>
    </source>
</evidence>
<dbReference type="OrthoDB" id="639802at2"/>
<dbReference type="AlphaFoldDB" id="A0A1T5AW17"/>
<dbReference type="Proteomes" id="UP000190230">
    <property type="component" value="Unassembled WGS sequence"/>
</dbReference>
<dbReference type="STRING" id="241145.SAMN05660776_0898"/>
<keyword evidence="1" id="KW-0472">Membrane</keyword>
<feature type="transmembrane region" description="Helical" evidence="1">
    <location>
        <begin position="113"/>
        <end position="130"/>
    </location>
</feature>
<protein>
    <recommendedName>
        <fullName evidence="4">PKD domain-containing protein</fullName>
    </recommendedName>
</protein>
<reference evidence="3" key="1">
    <citation type="submission" date="2017-02" db="EMBL/GenBank/DDBJ databases">
        <authorList>
            <person name="Varghese N."/>
            <person name="Submissions S."/>
        </authorList>
    </citation>
    <scope>NUCLEOTIDE SEQUENCE [LARGE SCALE GENOMIC DNA]</scope>
    <source>
        <strain evidence="3">DSM 23405</strain>
    </source>
</reference>
<evidence type="ECO:0008006" key="4">
    <source>
        <dbReference type="Google" id="ProtNLM"/>
    </source>
</evidence>
<keyword evidence="1" id="KW-0812">Transmembrane</keyword>
<keyword evidence="1" id="KW-1133">Transmembrane helix</keyword>
<accession>A0A1T5AW17</accession>
<proteinExistence type="predicted"/>
<dbReference type="RefSeq" id="WP_079719497.1">
    <property type="nucleotide sequence ID" value="NZ_FUYY01000001.1"/>
</dbReference>
<gene>
    <name evidence="2" type="ORF">SAMN05660776_0898</name>
</gene>
<evidence type="ECO:0000313" key="2">
    <source>
        <dbReference type="EMBL" id="SKB38970.1"/>
    </source>
</evidence>
<evidence type="ECO:0000256" key="1">
    <source>
        <dbReference type="SAM" id="Phobius"/>
    </source>
</evidence>
<dbReference type="Gene3D" id="2.60.120.560">
    <property type="entry name" value="Exo-inulinase, domain 1"/>
    <property type="match status" value="1"/>
</dbReference>
<name>A0A1T5AW17_9FLAO</name>
<sequence length="434" mass="50603">MKDHTYLQYCLFQIEEKFDWGKSQSWKETEFLRLSEIISKETEISISPHTLKRLYGKIKYKEHYNPQRATKDALAKFIGYANWGAFITYYDDEIRDEPQKVKPRFWKQKRNKIGFVALAGFVLILFLIQWTDTIAAFGNKEHESSFTFNTNDTIAKAPHTVSVRYNIENVESDSTYLDFDFDHPITGPAIKNLDNQRSLYNYTYQIPGYYHIKLTSQGQHLDGKNILVTSEDWFSYYYPEGKQVLWLDNQIKTLKEDGYLYQTSESLLDEGFDINSVYYVEHRIFKNFQIDGDNFEMKVRFKNSEKSGGITCYDFFLTLFCEKDIASFSLMEKGCSSYSGIKVGKLELNGVDEDLSSLTFDSDCWNNLSVTVRENRVKVFINKELVFSNTYEGSNGNIVGIGQLFKGTGKLDYLRIKDLGTNKEFFDDFEEVIK</sequence>
<organism evidence="2 3">
    <name type="scientific">Salegentibacter holothuriorum</name>
    <dbReference type="NCBI Taxonomy" id="241145"/>
    <lineage>
        <taxon>Bacteria</taxon>
        <taxon>Pseudomonadati</taxon>
        <taxon>Bacteroidota</taxon>
        <taxon>Flavobacteriia</taxon>
        <taxon>Flavobacteriales</taxon>
        <taxon>Flavobacteriaceae</taxon>
        <taxon>Salegentibacter</taxon>
    </lineage>
</organism>
<dbReference type="EMBL" id="FUYY01000001">
    <property type="protein sequence ID" value="SKB38970.1"/>
    <property type="molecule type" value="Genomic_DNA"/>
</dbReference>